<evidence type="ECO:0000256" key="1">
    <source>
        <dbReference type="SAM" id="MobiDB-lite"/>
    </source>
</evidence>
<evidence type="ECO:0000256" key="2">
    <source>
        <dbReference type="SAM" id="SignalP"/>
    </source>
</evidence>
<feature type="chain" id="PRO_5041954948" evidence="2">
    <location>
        <begin position="24"/>
        <end position="825"/>
    </location>
</feature>
<keyword evidence="2" id="KW-0732">Signal</keyword>
<dbReference type="EMBL" id="JAOQJZ010000004">
    <property type="protein sequence ID" value="MCU6705461.1"/>
    <property type="molecule type" value="Genomic_DNA"/>
</dbReference>
<gene>
    <name evidence="3" type="ORF">OCV57_05925</name>
</gene>
<feature type="compositionally biased region" description="Basic and acidic residues" evidence="1">
    <location>
        <begin position="72"/>
        <end position="95"/>
    </location>
</feature>
<evidence type="ECO:0000313" key="3">
    <source>
        <dbReference type="EMBL" id="MCU6705461.1"/>
    </source>
</evidence>
<name>A0AAE3IFT5_9FIRM</name>
<comment type="caution">
    <text evidence="3">The sequence shown here is derived from an EMBL/GenBank/DDBJ whole genome shotgun (WGS) entry which is preliminary data.</text>
</comment>
<dbReference type="InterPro" id="IPR043751">
    <property type="entry name" value="DUF5696"/>
</dbReference>
<dbReference type="Pfam" id="PF18952">
    <property type="entry name" value="DUF5696"/>
    <property type="match status" value="1"/>
</dbReference>
<sequence length="825" mass="90065">MHNKSYKKAVVFAICLTMLMPLGSMVVSSTDESSSQADSSAAVKDTDSSVDSAADDTSSADASDAAATADESSDKAAEDSAADEKTTTTASKDDEVQPITDEEALAMCEKITENDKIALYLDEENERLCLYVKASGKYWWTSPINVQADQTIIDTVKGTAMKNAQRKQIAASAAIRVGDLRQEKRTESPAPVYSNKAKVKWQKNSDGVVATYNYVSDGVKLKIHYVLEDDNLYVYCDSDEIEEKNTSQVDGKVLTKIEFCPNFGAADSTATGYMIVPDGSGAVINYNNGKTEYADYNQQVFGRDYTAVPITAPRTTQQAYMPVLATVSGSSGLVCVASDGESNVYAHAQVCGQEKQAYNTCYFEFETRSSDSFFMSGDNSNKITVFEKNGIKTERFGVRYYPVDSDNGEDLNYADCAEVYRNYLINNRGLTAKAQANKSDLYVDLYGGVMKDTSILGIPFNLKTEITGFDQASDILDILKDGGVDNITVNYNDWTNDSIKNKISTEVSPSGKLGGSSAFDKLISKDDNMKIVPSMNNFKMDSGSWGYMTLTSTAIRVSNAYSRQSSYSPAFGVAEKGVSPALLTPNKYSNVFTEMLESYTDEKLTSIGFGDYSTKLVSDYSKKDPSSRSKTMNTIVDGYKSASEKISTVFADGANSYVLPYVTNVSNVPVYSSGFNVTDFDIPFYQMVIHGYVDYASTPINKSSNSDETFLLSLASGSQIHYDMTYADADTLQDTEYDDLYYSNYAGWTDLAANQYKKVSSILSGVSDYTITKYELSDDKNVLTTTYSKDGASDVVISVDKKNATATVGTEVYDLADCIEGGLTE</sequence>
<evidence type="ECO:0000313" key="4">
    <source>
        <dbReference type="Proteomes" id="UP001208131"/>
    </source>
</evidence>
<keyword evidence="4" id="KW-1185">Reference proteome</keyword>
<reference evidence="3 4" key="1">
    <citation type="journal article" date="2021" name="ISME Commun">
        <title>Automated analysis of genomic sequences facilitates high-throughput and comprehensive description of bacteria.</title>
        <authorList>
            <person name="Hitch T.C.A."/>
        </authorList>
    </citation>
    <scope>NUCLEOTIDE SEQUENCE [LARGE SCALE GENOMIC DNA]</scope>
    <source>
        <strain evidence="3 4">Sanger_31</strain>
    </source>
</reference>
<organism evidence="3 4">
    <name type="scientific">Hominimerdicola aceti</name>
    <dbReference type="NCBI Taxonomy" id="2981726"/>
    <lineage>
        <taxon>Bacteria</taxon>
        <taxon>Bacillati</taxon>
        <taxon>Bacillota</taxon>
        <taxon>Clostridia</taxon>
        <taxon>Eubacteriales</taxon>
        <taxon>Oscillospiraceae</taxon>
        <taxon>Hominimerdicola</taxon>
    </lineage>
</organism>
<dbReference type="Proteomes" id="UP001208131">
    <property type="component" value="Unassembled WGS sequence"/>
</dbReference>
<feature type="region of interest" description="Disordered" evidence="1">
    <location>
        <begin position="30"/>
        <end position="99"/>
    </location>
</feature>
<feature type="signal peptide" evidence="2">
    <location>
        <begin position="1"/>
        <end position="23"/>
    </location>
</feature>
<accession>A0AAE3IFT5</accession>
<proteinExistence type="predicted"/>
<dbReference type="AlphaFoldDB" id="A0AAE3IFT5"/>
<protein>
    <submittedName>
        <fullName evidence="3">DUF5696 domain-containing protein</fullName>
    </submittedName>
</protein>
<feature type="compositionally biased region" description="Low complexity" evidence="1">
    <location>
        <begin position="30"/>
        <end position="70"/>
    </location>
</feature>
<dbReference type="RefSeq" id="WP_195221391.1">
    <property type="nucleotide sequence ID" value="NZ_JAOQJZ010000004.1"/>
</dbReference>